<comment type="similarity">
    <text evidence="3">Belongs to the peptidase M1 family.</text>
</comment>
<reference evidence="16 17" key="2">
    <citation type="submission" date="2015-01" db="EMBL/GenBank/DDBJ databases">
        <title>Complete genome sequence of Pyrinomonas methylaliphatogenes type strain K22T.</title>
        <authorList>
            <person name="Lee K.C.Y."/>
            <person name="Power J.F."/>
            <person name="Dunfield P.F."/>
            <person name="Morgan X.C."/>
            <person name="Huttenhower C."/>
            <person name="Stott M.B."/>
        </authorList>
    </citation>
    <scope>NUCLEOTIDE SEQUENCE [LARGE SCALE GENOMIC DNA]</scope>
    <source>
        <strain evidence="16 17">K22</strain>
    </source>
</reference>
<dbReference type="CDD" id="cd09602">
    <property type="entry name" value="M1_APN"/>
    <property type="match status" value="1"/>
</dbReference>
<feature type="domain" description="ERAP1-like C-terminal" evidence="14">
    <location>
        <begin position="557"/>
        <end position="865"/>
    </location>
</feature>
<evidence type="ECO:0000259" key="13">
    <source>
        <dbReference type="Pfam" id="PF01433"/>
    </source>
</evidence>
<dbReference type="GO" id="GO:0005737">
    <property type="term" value="C:cytoplasm"/>
    <property type="evidence" value="ECO:0007669"/>
    <property type="project" value="TreeGrafter"/>
</dbReference>
<dbReference type="InterPro" id="IPR024571">
    <property type="entry name" value="ERAP1-like_C_dom"/>
</dbReference>
<sequence length="877" mass="100462" precursor="true">MKLLVPLLCLFSMCTVIYAAGSSSLLEPGISRELAEFRAARYRHVRYDLRIELSPMAENLRGEEEIRVTLDRVTGPLILDWRIDPRQGRSPARVWDLIVNGRAVTVNHVQDHIAISQEHLTAGENIIKLAFESPISASGSAVTRYIDHEDGSEYLYTLFVPADASTVFPCFDQPDLKARFRLRVTLPRDWQIISNTDPESVSSEANVKQVRFAETAPISTYLFAFAAGPFAEFRDEKSPFDTRVYVRRSRRERAIKEMDEIFRLNREALEFFARYFAHPYPFKKYDLVIVPEFAYGGMEHAGATFLREEAILFPSDPTANDLLSRAEVIFHEAAHQWFGDLVTMRWFDDLWLKEGFATFMAYKAIEALLPHSNAWKAFYQRTKPAAYATDATKGTTPIYQEIANLSAAKSAYGNIVYRKAPSMLRQAEFFLGSEVFQRAIRSFVNEYAFGNATWSDLVRAFERASGRKLDRWAAAWVKKRGMADVRVSLALDQRGRIAKLTLTQHDILNEGGMWPMRLKLLLAYDAPLAPKVLTVMLEDARQTPVPEATGLPRPLYIFANYEDYGYGRFLLDRESREAVIERLGAIEDDFLRALLWGALWDSVREAELAPMRYLELGLKLLARERDEVTAQSILNRMQIAFNRYLSDAQQRAIAPRLESFLAEQAQLAPSLGLRITYFRAFQAVAMTDAGRGFLKRLLRGEVSIPGMTLRSRDRFAIITALLARDDPDASAFLEEESRQDRTDDGRRYAYAARAARKDEDVKREYFNAYLNDEKLPESWIEASLPSFNTIHQAELTLPYLEPALQQLPRLKRTRKIFFVNNWLAAFIGGQCDERAMTIVQKFLEREHSLDPDLRLKVLEAADELERCVRIRRTFATP</sequence>
<dbReference type="RefSeq" id="WP_041976381.1">
    <property type="nucleotide sequence ID" value="NZ_CBXV010000006.1"/>
</dbReference>
<dbReference type="Gene3D" id="1.10.390.10">
    <property type="entry name" value="Neutral Protease Domain 2"/>
    <property type="match status" value="1"/>
</dbReference>
<evidence type="ECO:0000256" key="1">
    <source>
        <dbReference type="ARBA" id="ARBA00000098"/>
    </source>
</evidence>
<keyword evidence="17" id="KW-1185">Reference proteome</keyword>
<dbReference type="EC" id="3.4.11.2" evidence="4"/>
<keyword evidence="12" id="KW-0732">Signal</keyword>
<dbReference type="GO" id="GO:0042277">
    <property type="term" value="F:peptide binding"/>
    <property type="evidence" value="ECO:0007669"/>
    <property type="project" value="TreeGrafter"/>
</dbReference>
<dbReference type="PANTHER" id="PTHR11533">
    <property type="entry name" value="PROTEASE M1 ZINC METALLOPROTEASE"/>
    <property type="match status" value="1"/>
</dbReference>
<evidence type="ECO:0000256" key="6">
    <source>
        <dbReference type="ARBA" id="ARBA00022438"/>
    </source>
</evidence>
<dbReference type="GO" id="GO:0016020">
    <property type="term" value="C:membrane"/>
    <property type="evidence" value="ECO:0007669"/>
    <property type="project" value="TreeGrafter"/>
</dbReference>
<keyword evidence="11" id="KW-0482">Metalloprotease</keyword>
<dbReference type="AlphaFoldDB" id="A0A0B6X074"/>
<evidence type="ECO:0000259" key="15">
    <source>
        <dbReference type="Pfam" id="PF17900"/>
    </source>
</evidence>
<accession>A0A0B6X074</accession>
<evidence type="ECO:0000313" key="16">
    <source>
        <dbReference type="EMBL" id="CDM65810.1"/>
    </source>
</evidence>
<dbReference type="Pfam" id="PF01433">
    <property type="entry name" value="Peptidase_M1"/>
    <property type="match status" value="1"/>
</dbReference>
<dbReference type="GO" id="GO:0070006">
    <property type="term" value="F:metalloaminopeptidase activity"/>
    <property type="evidence" value="ECO:0007669"/>
    <property type="project" value="TreeGrafter"/>
</dbReference>
<dbReference type="STRING" id="454194.PYK22_01817"/>
<dbReference type="GO" id="GO:0016285">
    <property type="term" value="F:alanyl aminopeptidase activity"/>
    <property type="evidence" value="ECO:0007669"/>
    <property type="project" value="UniProtKB-EC"/>
</dbReference>
<comment type="catalytic activity">
    <reaction evidence="1">
        <text>Release of an N-terminal amino acid, Xaa-|-Yaa- from a peptide, amide or arylamide. Xaa is preferably Ala, but may be most amino acids including Pro (slow action). When a terminal hydrophobic residue is followed by a prolyl residue, the two may be released as an intact Xaa-Pro dipeptide.</text>
        <dbReference type="EC" id="3.4.11.2"/>
    </reaction>
</comment>
<dbReference type="Pfam" id="PF11838">
    <property type="entry name" value="ERAP1_C"/>
    <property type="match status" value="1"/>
</dbReference>
<dbReference type="InterPro" id="IPR050344">
    <property type="entry name" value="Peptidase_M1_aminopeptidases"/>
</dbReference>
<dbReference type="Proteomes" id="UP000031518">
    <property type="component" value="Unassembled WGS sequence"/>
</dbReference>
<evidence type="ECO:0000313" key="17">
    <source>
        <dbReference type="Proteomes" id="UP000031518"/>
    </source>
</evidence>
<dbReference type="SUPFAM" id="SSF55486">
    <property type="entry name" value="Metalloproteases ('zincins'), catalytic domain"/>
    <property type="match status" value="1"/>
</dbReference>
<dbReference type="GO" id="GO:0005615">
    <property type="term" value="C:extracellular space"/>
    <property type="evidence" value="ECO:0007669"/>
    <property type="project" value="TreeGrafter"/>
</dbReference>
<evidence type="ECO:0000259" key="14">
    <source>
        <dbReference type="Pfam" id="PF11838"/>
    </source>
</evidence>
<dbReference type="InterPro" id="IPR042097">
    <property type="entry name" value="Aminopeptidase_N-like_N_sf"/>
</dbReference>
<evidence type="ECO:0000256" key="2">
    <source>
        <dbReference type="ARBA" id="ARBA00001947"/>
    </source>
</evidence>
<feature type="chain" id="PRO_5002110427" description="Aminopeptidase N" evidence="12">
    <location>
        <begin position="20"/>
        <end position="877"/>
    </location>
</feature>
<keyword evidence="6 16" id="KW-0031">Aminopeptidase</keyword>
<dbReference type="SUPFAM" id="SSF63737">
    <property type="entry name" value="Leukotriene A4 hydrolase N-terminal domain"/>
    <property type="match status" value="1"/>
</dbReference>
<evidence type="ECO:0000256" key="12">
    <source>
        <dbReference type="SAM" id="SignalP"/>
    </source>
</evidence>
<evidence type="ECO:0000256" key="4">
    <source>
        <dbReference type="ARBA" id="ARBA00012564"/>
    </source>
</evidence>
<dbReference type="InterPro" id="IPR045357">
    <property type="entry name" value="Aminopeptidase_N-like_N"/>
</dbReference>
<dbReference type="OrthoDB" id="9814383at2"/>
<keyword evidence="10" id="KW-0862">Zinc</keyword>
<protein>
    <recommendedName>
        <fullName evidence="5">Aminopeptidase N</fullName>
        <ecNumber evidence="4">3.4.11.2</ecNumber>
    </recommendedName>
</protein>
<evidence type="ECO:0000256" key="10">
    <source>
        <dbReference type="ARBA" id="ARBA00022833"/>
    </source>
</evidence>
<dbReference type="GO" id="GO:0006508">
    <property type="term" value="P:proteolysis"/>
    <property type="evidence" value="ECO:0007669"/>
    <property type="project" value="UniProtKB-KW"/>
</dbReference>
<evidence type="ECO:0000256" key="5">
    <source>
        <dbReference type="ARBA" id="ARBA00015611"/>
    </source>
</evidence>
<proteinExistence type="inferred from homology"/>
<evidence type="ECO:0000256" key="7">
    <source>
        <dbReference type="ARBA" id="ARBA00022670"/>
    </source>
</evidence>
<dbReference type="PRINTS" id="PR00756">
    <property type="entry name" value="ALADIPTASE"/>
</dbReference>
<keyword evidence="7" id="KW-0645">Protease</keyword>
<keyword evidence="9 16" id="KW-0378">Hydrolase</keyword>
<comment type="cofactor">
    <cofactor evidence="2">
        <name>Zn(2+)</name>
        <dbReference type="ChEBI" id="CHEBI:29105"/>
    </cofactor>
</comment>
<dbReference type="InterPro" id="IPR001930">
    <property type="entry name" value="Peptidase_M1"/>
</dbReference>
<reference evidence="16 17" key="1">
    <citation type="submission" date="2013-12" db="EMBL/GenBank/DDBJ databases">
        <authorList>
            <person name="Stott M."/>
        </authorList>
    </citation>
    <scope>NUCLEOTIDE SEQUENCE [LARGE SCALE GENOMIC DNA]</scope>
    <source>
        <strain evidence="16 17">K22</strain>
    </source>
</reference>
<evidence type="ECO:0000256" key="3">
    <source>
        <dbReference type="ARBA" id="ARBA00010136"/>
    </source>
</evidence>
<keyword evidence="8" id="KW-0479">Metal-binding</keyword>
<dbReference type="Gene3D" id="2.60.40.1730">
    <property type="entry name" value="tricorn interacting facor f3 domain"/>
    <property type="match status" value="1"/>
</dbReference>
<dbReference type="PANTHER" id="PTHR11533:SF174">
    <property type="entry name" value="PUROMYCIN-SENSITIVE AMINOPEPTIDASE-RELATED"/>
    <property type="match status" value="1"/>
</dbReference>
<feature type="domain" description="Aminopeptidase N-like N-terminal" evidence="15">
    <location>
        <begin position="46"/>
        <end position="222"/>
    </location>
</feature>
<feature type="domain" description="Peptidase M1 membrane alanine aminopeptidase" evidence="13">
    <location>
        <begin position="265"/>
        <end position="476"/>
    </location>
</feature>
<feature type="signal peptide" evidence="12">
    <location>
        <begin position="1"/>
        <end position="19"/>
    </location>
</feature>
<dbReference type="InterPro" id="IPR014782">
    <property type="entry name" value="Peptidase_M1_dom"/>
</dbReference>
<dbReference type="EMBL" id="CBXV010000006">
    <property type="protein sequence ID" value="CDM65810.1"/>
    <property type="molecule type" value="Genomic_DNA"/>
</dbReference>
<dbReference type="InterPro" id="IPR027268">
    <property type="entry name" value="Peptidase_M4/M1_CTD_sf"/>
</dbReference>
<organism evidence="16 17">
    <name type="scientific">Pyrinomonas methylaliphatogenes</name>
    <dbReference type="NCBI Taxonomy" id="454194"/>
    <lineage>
        <taxon>Bacteria</taxon>
        <taxon>Pseudomonadati</taxon>
        <taxon>Acidobacteriota</taxon>
        <taxon>Blastocatellia</taxon>
        <taxon>Blastocatellales</taxon>
        <taxon>Pyrinomonadaceae</taxon>
        <taxon>Pyrinomonas</taxon>
    </lineage>
</organism>
<evidence type="ECO:0000256" key="8">
    <source>
        <dbReference type="ARBA" id="ARBA00022723"/>
    </source>
</evidence>
<gene>
    <name evidence="16" type="ORF">PYK22_01817</name>
</gene>
<evidence type="ECO:0000256" key="9">
    <source>
        <dbReference type="ARBA" id="ARBA00022801"/>
    </source>
</evidence>
<dbReference type="Pfam" id="PF17900">
    <property type="entry name" value="Peptidase_M1_N"/>
    <property type="match status" value="1"/>
</dbReference>
<dbReference type="GO" id="GO:0043171">
    <property type="term" value="P:peptide catabolic process"/>
    <property type="evidence" value="ECO:0007669"/>
    <property type="project" value="TreeGrafter"/>
</dbReference>
<evidence type="ECO:0000256" key="11">
    <source>
        <dbReference type="ARBA" id="ARBA00023049"/>
    </source>
</evidence>
<dbReference type="GO" id="GO:0008270">
    <property type="term" value="F:zinc ion binding"/>
    <property type="evidence" value="ECO:0007669"/>
    <property type="project" value="InterPro"/>
</dbReference>
<name>A0A0B6X074_9BACT</name>